<protein>
    <submittedName>
        <fullName evidence="7">Sulfatase-like hydrolase/transferase</fullName>
    </submittedName>
</protein>
<keyword evidence="8" id="KW-1185">Reference proteome</keyword>
<accession>A0ABS5Z277</accession>
<evidence type="ECO:0000256" key="4">
    <source>
        <dbReference type="ARBA" id="ARBA00023180"/>
    </source>
</evidence>
<evidence type="ECO:0000256" key="3">
    <source>
        <dbReference type="ARBA" id="ARBA00022801"/>
    </source>
</evidence>
<evidence type="ECO:0000313" key="7">
    <source>
        <dbReference type="EMBL" id="MBU2669049.1"/>
    </source>
</evidence>
<comment type="similarity">
    <text evidence="1">Belongs to the sulfatase family.</text>
</comment>
<evidence type="ECO:0000256" key="2">
    <source>
        <dbReference type="ARBA" id="ARBA00022729"/>
    </source>
</evidence>
<sequence length="466" mass="50291">MRIALFRAGAALAAAGLLIGACTGPSKAESQPGRPNVVLVLTDDLSMNLVQHMPNVRALAGDGTTFAQYTVTDSLCCPSRSSIFTGRYPHNTGVFTNSGDGGFGVFAKEQEKDTFATTLQAAGYRTAMMGKYLNGYQPGRDGVRPGWTEWDVAGNAYGQYNYDLNENGTVKHYGRDYLTSVLERKATDFITSSGDDPFLLEVSTFSPHGPYTPAPQDVDAFPGLKAPRGPSFDKLPADAPSWLASRPPLTEQEKTTIDRVYRKRAQSVLSIDRMLGSLRQTLEKTGVADRTLVVFSSDNGFHLGEHRLAAGKQTAFDHDVHVPLIMAGPDVRAGATVDAMVQNIDLRPTFEELGGVKPGSAVDGSSLVPLLRDGAADGWKTTGLVEHHGPGVAPDDPDKQNKASGMPPTYTALRTPDYTYVEYANGEKEYYDRRTDPDELANKASSLPAERVAELHAELIRLSTSS</sequence>
<keyword evidence="3" id="KW-0378">Hydrolase</keyword>
<organism evidence="7 8">
    <name type="scientific">Paractinoplanes bogorensis</name>
    <dbReference type="NCBI Taxonomy" id="1610840"/>
    <lineage>
        <taxon>Bacteria</taxon>
        <taxon>Bacillati</taxon>
        <taxon>Actinomycetota</taxon>
        <taxon>Actinomycetes</taxon>
        <taxon>Micromonosporales</taxon>
        <taxon>Micromonosporaceae</taxon>
        <taxon>Paractinoplanes</taxon>
    </lineage>
</organism>
<evidence type="ECO:0000259" key="6">
    <source>
        <dbReference type="Pfam" id="PF00884"/>
    </source>
</evidence>
<dbReference type="InterPro" id="IPR012251">
    <property type="entry name" value="GlcNAc_6-SO4ase"/>
</dbReference>
<dbReference type="SUPFAM" id="SSF53649">
    <property type="entry name" value="Alkaline phosphatase-like"/>
    <property type="match status" value="1"/>
</dbReference>
<dbReference type="Gene3D" id="3.40.720.10">
    <property type="entry name" value="Alkaline Phosphatase, subunit A"/>
    <property type="match status" value="1"/>
</dbReference>
<dbReference type="RefSeq" id="WP_215793281.1">
    <property type="nucleotide sequence ID" value="NZ_JAHKKG010000013.1"/>
</dbReference>
<keyword evidence="4" id="KW-0325">Glycoprotein</keyword>
<proteinExistence type="inferred from homology"/>
<evidence type="ECO:0000256" key="5">
    <source>
        <dbReference type="SAM" id="SignalP"/>
    </source>
</evidence>
<dbReference type="InterPro" id="IPR024607">
    <property type="entry name" value="Sulfatase_CS"/>
</dbReference>
<feature type="signal peptide" evidence="5">
    <location>
        <begin position="1"/>
        <end position="28"/>
    </location>
</feature>
<dbReference type="EMBL" id="JAHKKG010000013">
    <property type="protein sequence ID" value="MBU2669049.1"/>
    <property type="molecule type" value="Genomic_DNA"/>
</dbReference>
<comment type="caution">
    <text evidence="7">The sequence shown here is derived from an EMBL/GenBank/DDBJ whole genome shotgun (WGS) entry which is preliminary data.</text>
</comment>
<gene>
    <name evidence="7" type="ORF">KOI35_36610</name>
</gene>
<evidence type="ECO:0000313" key="8">
    <source>
        <dbReference type="Proteomes" id="UP001519654"/>
    </source>
</evidence>
<evidence type="ECO:0000256" key="1">
    <source>
        <dbReference type="ARBA" id="ARBA00008779"/>
    </source>
</evidence>
<dbReference type="InterPro" id="IPR000917">
    <property type="entry name" value="Sulfatase_N"/>
</dbReference>
<dbReference type="PIRSF" id="PIRSF036666">
    <property type="entry name" value="G6S"/>
    <property type="match status" value="1"/>
</dbReference>
<name>A0ABS5Z277_9ACTN</name>
<dbReference type="PANTHER" id="PTHR43108">
    <property type="entry name" value="N-ACETYLGLUCOSAMINE-6-SULFATASE FAMILY MEMBER"/>
    <property type="match status" value="1"/>
</dbReference>
<feature type="chain" id="PRO_5046818178" evidence="5">
    <location>
        <begin position="29"/>
        <end position="466"/>
    </location>
</feature>
<dbReference type="PROSITE" id="PS51257">
    <property type="entry name" value="PROKAR_LIPOPROTEIN"/>
    <property type="match status" value="1"/>
</dbReference>
<dbReference type="PROSITE" id="PS00523">
    <property type="entry name" value="SULFATASE_1"/>
    <property type="match status" value="1"/>
</dbReference>
<dbReference type="Proteomes" id="UP001519654">
    <property type="component" value="Unassembled WGS sequence"/>
</dbReference>
<reference evidence="7 8" key="1">
    <citation type="submission" date="2021-06" db="EMBL/GenBank/DDBJ databases">
        <title>Actinoplanes lichenicola sp. nov., and Actinoplanes ovalisporus sp. nov., isolated from lichen in Thailand.</title>
        <authorList>
            <person name="Saeng-In P."/>
            <person name="Kanchanasin P."/>
            <person name="Yuki M."/>
            <person name="Kudo T."/>
            <person name="Ohkuma M."/>
            <person name="Phongsopitanun W."/>
            <person name="Tanasupawat S."/>
        </authorList>
    </citation>
    <scope>NUCLEOTIDE SEQUENCE [LARGE SCALE GENOMIC DNA]</scope>
    <source>
        <strain evidence="7 8">NBRC 110975</strain>
    </source>
</reference>
<dbReference type="Pfam" id="PF00884">
    <property type="entry name" value="Sulfatase"/>
    <property type="match status" value="1"/>
</dbReference>
<dbReference type="PANTHER" id="PTHR43108:SF8">
    <property type="entry name" value="SD21168P"/>
    <property type="match status" value="1"/>
</dbReference>
<dbReference type="InterPro" id="IPR017850">
    <property type="entry name" value="Alkaline_phosphatase_core_sf"/>
</dbReference>
<dbReference type="CDD" id="cd16147">
    <property type="entry name" value="G6S"/>
    <property type="match status" value="1"/>
</dbReference>
<feature type="domain" description="Sulfatase N-terminal" evidence="6">
    <location>
        <begin position="35"/>
        <end position="355"/>
    </location>
</feature>
<keyword evidence="2 5" id="KW-0732">Signal</keyword>